<dbReference type="InterPro" id="IPR008565">
    <property type="entry name" value="TtsA-like_GH18_dom"/>
</dbReference>
<dbReference type="AlphaFoldDB" id="A0AAE9YT93"/>
<dbReference type="InterPro" id="IPR018537">
    <property type="entry name" value="Peptidoglycan-bd_3"/>
</dbReference>
<dbReference type="SUPFAM" id="SSF53955">
    <property type="entry name" value="Lysozyme-like"/>
    <property type="match status" value="1"/>
</dbReference>
<dbReference type="Proteomes" id="UP000032568">
    <property type="component" value="Chromosome"/>
</dbReference>
<evidence type="ECO:0000313" key="3">
    <source>
        <dbReference type="EMBL" id="WDE00776.1"/>
    </source>
</evidence>
<dbReference type="Gene3D" id="1.20.141.10">
    <property type="entry name" value="Chitosanase, subunit A, domain 1"/>
    <property type="match status" value="1"/>
</dbReference>
<reference evidence="3 4" key="2">
    <citation type="journal article" date="2022" name="Mar. Drugs">
        <title>Bioassay-Guided Fractionation Leads to the Detection of Cholic Acid Generated by the Rare Thalassomonas sp.</title>
        <authorList>
            <person name="Pheiffer F."/>
            <person name="Schneider Y.K."/>
            <person name="Hansen E.H."/>
            <person name="Andersen J.H."/>
            <person name="Isaksson J."/>
            <person name="Busche T."/>
            <person name="R C."/>
            <person name="Kalinowski J."/>
            <person name="Zyl L.V."/>
            <person name="Trindade M."/>
        </authorList>
    </citation>
    <scope>NUCLEOTIDE SEQUENCE [LARGE SCALE GENOMIC DNA]</scope>
    <source>
        <strain evidence="3 4">A5K-106</strain>
    </source>
</reference>
<evidence type="ECO:0000259" key="1">
    <source>
        <dbReference type="Pfam" id="PF05838"/>
    </source>
</evidence>
<dbReference type="EMBL" id="CP059735">
    <property type="protein sequence ID" value="WDE00776.1"/>
    <property type="molecule type" value="Genomic_DNA"/>
</dbReference>
<dbReference type="KEGG" id="tact:SG35_009155"/>
<dbReference type="InterPro" id="IPR023346">
    <property type="entry name" value="Lysozyme-like_dom_sf"/>
</dbReference>
<name>A0AAE9YT93_9GAMM</name>
<sequence>MADFDTAFELTMAAEGGYVHDPDDPGGETYKGVARARNPKWPGWKEIDWLKKSDDFPDNLDAHPALQSQIKNLYKANYWDKIRGDDITEQDIAASIFDFAVNAGPKTSAKLAQITVGAKADGIVGPKTLKKINADDKRAFLAVFALAKIGRYVDICEKRKASRKYFFGWVRRTLEGI</sequence>
<reference evidence="3 4" key="1">
    <citation type="journal article" date="2015" name="Genome Announc.">
        <title>Draft Genome Sequences of Marine Isolates of Thalassomonas viridans and Thalassomonas actiniarum.</title>
        <authorList>
            <person name="Olonade I."/>
            <person name="van Zyl L.J."/>
            <person name="Trindade M."/>
        </authorList>
    </citation>
    <scope>NUCLEOTIDE SEQUENCE [LARGE SCALE GENOMIC DNA]</scope>
    <source>
        <strain evidence="3 4">A5K-106</strain>
    </source>
</reference>
<dbReference type="Pfam" id="PF09374">
    <property type="entry name" value="PG_binding_3"/>
    <property type="match status" value="1"/>
</dbReference>
<keyword evidence="4" id="KW-1185">Reference proteome</keyword>
<evidence type="ECO:0000313" key="4">
    <source>
        <dbReference type="Proteomes" id="UP000032568"/>
    </source>
</evidence>
<organism evidence="3 4">
    <name type="scientific">Thalassomonas actiniarum</name>
    <dbReference type="NCBI Taxonomy" id="485447"/>
    <lineage>
        <taxon>Bacteria</taxon>
        <taxon>Pseudomonadati</taxon>
        <taxon>Pseudomonadota</taxon>
        <taxon>Gammaproteobacteria</taxon>
        <taxon>Alteromonadales</taxon>
        <taxon>Colwelliaceae</taxon>
        <taxon>Thalassomonas</taxon>
    </lineage>
</organism>
<dbReference type="RefSeq" id="WP_044832404.1">
    <property type="nucleotide sequence ID" value="NZ_CP059735.1"/>
</dbReference>
<feature type="domain" description="TtsA-like Glycoside hydrolase family 108" evidence="1">
    <location>
        <begin position="9"/>
        <end position="104"/>
    </location>
</feature>
<feature type="domain" description="Peptidoglycan binding" evidence="2">
    <location>
        <begin position="116"/>
        <end position="172"/>
    </location>
</feature>
<protein>
    <submittedName>
        <fullName evidence="3">N-acetylmuramidase</fullName>
    </submittedName>
</protein>
<dbReference type="Pfam" id="PF05838">
    <property type="entry name" value="Glyco_hydro_108"/>
    <property type="match status" value="1"/>
</dbReference>
<evidence type="ECO:0000259" key="2">
    <source>
        <dbReference type="Pfam" id="PF09374"/>
    </source>
</evidence>
<proteinExistence type="predicted"/>
<accession>A0AAE9YT93</accession>
<gene>
    <name evidence="3" type="ORF">SG35_009155</name>
</gene>